<evidence type="ECO:0000256" key="6">
    <source>
        <dbReference type="ARBA" id="ARBA00023136"/>
    </source>
</evidence>
<reference evidence="10 11" key="1">
    <citation type="submission" date="2016-10" db="EMBL/GenBank/DDBJ databases">
        <authorList>
            <person name="de Groot N.N."/>
        </authorList>
    </citation>
    <scope>NUCLEOTIDE SEQUENCE [LARGE SCALE GENOMIC DNA]</scope>
    <source>
        <strain evidence="10 11">DSM 21799</strain>
    </source>
</reference>
<dbReference type="CDD" id="cd18584">
    <property type="entry name" value="ABC_6TM_AarD_CydD"/>
    <property type="match status" value="1"/>
</dbReference>
<dbReference type="Gene3D" id="1.20.1560.10">
    <property type="entry name" value="ABC transporter type 1, transmembrane domain"/>
    <property type="match status" value="1"/>
</dbReference>
<keyword evidence="4 10" id="KW-0067">ATP-binding</keyword>
<dbReference type="PROSITE" id="PS00211">
    <property type="entry name" value="ABC_TRANSPORTER_1"/>
    <property type="match status" value="1"/>
</dbReference>
<evidence type="ECO:0000259" key="9">
    <source>
        <dbReference type="PROSITE" id="PS50929"/>
    </source>
</evidence>
<evidence type="ECO:0000256" key="1">
    <source>
        <dbReference type="ARBA" id="ARBA00004651"/>
    </source>
</evidence>
<dbReference type="PANTHER" id="PTHR24221:SF590">
    <property type="entry name" value="COMPONENT LINKED WITH THE ASSEMBLY OF CYTOCHROME' TRANSPORT TRANSMEMBRANE ATP-BINDING PROTEIN ABC TRANSPORTER CYDD-RELATED"/>
    <property type="match status" value="1"/>
</dbReference>
<feature type="transmembrane region" description="Helical" evidence="7">
    <location>
        <begin position="239"/>
        <end position="264"/>
    </location>
</feature>
<keyword evidence="11" id="KW-1185">Reference proteome</keyword>
<dbReference type="Proteomes" id="UP000199183">
    <property type="component" value="Unassembled WGS sequence"/>
</dbReference>
<keyword evidence="6 7" id="KW-0472">Membrane</keyword>
<dbReference type="SMART" id="SM00382">
    <property type="entry name" value="AAA"/>
    <property type="match status" value="1"/>
</dbReference>
<dbReference type="InterPro" id="IPR003593">
    <property type="entry name" value="AAA+_ATPase"/>
</dbReference>
<dbReference type="RefSeq" id="WP_091185623.1">
    <property type="nucleotide sequence ID" value="NZ_FNRY01000001.1"/>
</dbReference>
<feature type="transmembrane region" description="Helical" evidence="7">
    <location>
        <begin position="21"/>
        <end position="44"/>
    </location>
</feature>
<evidence type="ECO:0000259" key="8">
    <source>
        <dbReference type="PROSITE" id="PS50893"/>
    </source>
</evidence>
<evidence type="ECO:0000256" key="5">
    <source>
        <dbReference type="ARBA" id="ARBA00022989"/>
    </source>
</evidence>
<dbReference type="Pfam" id="PF00005">
    <property type="entry name" value="ABC_tran"/>
    <property type="match status" value="1"/>
</dbReference>
<feature type="transmembrane region" description="Helical" evidence="7">
    <location>
        <begin position="134"/>
        <end position="153"/>
    </location>
</feature>
<dbReference type="InterPro" id="IPR003439">
    <property type="entry name" value="ABC_transporter-like_ATP-bd"/>
</dbReference>
<evidence type="ECO:0000313" key="11">
    <source>
        <dbReference type="Proteomes" id="UP000199183"/>
    </source>
</evidence>
<evidence type="ECO:0000256" key="7">
    <source>
        <dbReference type="SAM" id="Phobius"/>
    </source>
</evidence>
<keyword evidence="2 7" id="KW-0812">Transmembrane</keyword>
<comment type="subcellular location">
    <subcellularLocation>
        <location evidence="1">Cell membrane</location>
        <topology evidence="1">Multi-pass membrane protein</topology>
    </subcellularLocation>
</comment>
<feature type="transmembrane region" description="Helical" evidence="7">
    <location>
        <begin position="56"/>
        <end position="76"/>
    </location>
</feature>
<dbReference type="GO" id="GO:0005886">
    <property type="term" value="C:plasma membrane"/>
    <property type="evidence" value="ECO:0007669"/>
    <property type="project" value="UniProtKB-SubCell"/>
</dbReference>
<gene>
    <name evidence="10" type="ORF">SAMN04489806_2772</name>
</gene>
<dbReference type="InterPro" id="IPR017871">
    <property type="entry name" value="ABC_transporter-like_CS"/>
</dbReference>
<keyword evidence="3" id="KW-0547">Nucleotide-binding</keyword>
<dbReference type="NCBIfam" id="TIGR02857">
    <property type="entry name" value="CydD"/>
    <property type="match status" value="1"/>
</dbReference>
<organism evidence="10 11">
    <name type="scientific">Paramicrobacterium humi</name>
    <dbReference type="NCBI Taxonomy" id="640635"/>
    <lineage>
        <taxon>Bacteria</taxon>
        <taxon>Bacillati</taxon>
        <taxon>Actinomycetota</taxon>
        <taxon>Actinomycetes</taxon>
        <taxon>Micrococcales</taxon>
        <taxon>Microbacteriaceae</taxon>
        <taxon>Paramicrobacterium</taxon>
    </lineage>
</organism>
<dbReference type="EMBL" id="FNRY01000001">
    <property type="protein sequence ID" value="SEC17081.1"/>
    <property type="molecule type" value="Genomic_DNA"/>
</dbReference>
<dbReference type="Pfam" id="PF00664">
    <property type="entry name" value="ABC_membrane"/>
    <property type="match status" value="1"/>
</dbReference>
<dbReference type="AlphaFoldDB" id="A0A1H4QBW9"/>
<dbReference type="SUPFAM" id="SSF52540">
    <property type="entry name" value="P-loop containing nucleoside triphosphate hydrolases"/>
    <property type="match status" value="1"/>
</dbReference>
<feature type="transmembrane region" description="Helical" evidence="7">
    <location>
        <begin position="160"/>
        <end position="180"/>
    </location>
</feature>
<dbReference type="SUPFAM" id="SSF90123">
    <property type="entry name" value="ABC transporter transmembrane region"/>
    <property type="match status" value="1"/>
</dbReference>
<dbReference type="GO" id="GO:0140359">
    <property type="term" value="F:ABC-type transporter activity"/>
    <property type="evidence" value="ECO:0007669"/>
    <property type="project" value="InterPro"/>
</dbReference>
<dbReference type="PROSITE" id="PS50893">
    <property type="entry name" value="ABC_TRANSPORTER_2"/>
    <property type="match status" value="1"/>
</dbReference>
<keyword evidence="5 7" id="KW-1133">Transmembrane helix</keyword>
<dbReference type="PROSITE" id="PS50929">
    <property type="entry name" value="ABC_TM1F"/>
    <property type="match status" value="1"/>
</dbReference>
<dbReference type="GO" id="GO:0016887">
    <property type="term" value="F:ATP hydrolysis activity"/>
    <property type="evidence" value="ECO:0007669"/>
    <property type="project" value="InterPro"/>
</dbReference>
<feature type="domain" description="ABC transporter" evidence="8">
    <location>
        <begin position="334"/>
        <end position="545"/>
    </location>
</feature>
<evidence type="ECO:0000256" key="4">
    <source>
        <dbReference type="ARBA" id="ARBA00022840"/>
    </source>
</evidence>
<dbReference type="InterPro" id="IPR011527">
    <property type="entry name" value="ABC1_TM_dom"/>
</dbReference>
<evidence type="ECO:0000313" key="10">
    <source>
        <dbReference type="EMBL" id="SEC17081.1"/>
    </source>
</evidence>
<protein>
    <submittedName>
        <fullName evidence="10">ATP-binding cassette, subfamily C, CydD</fullName>
    </submittedName>
</protein>
<dbReference type="PANTHER" id="PTHR24221">
    <property type="entry name" value="ATP-BINDING CASSETTE SUB-FAMILY B"/>
    <property type="match status" value="1"/>
</dbReference>
<dbReference type="InterPro" id="IPR027417">
    <property type="entry name" value="P-loop_NTPase"/>
</dbReference>
<sequence length="545" mass="57097">MKPLDPRLLRYARSSRGALATAALVGLGTTLCIIAFSWLVTSVITGVIDGADAAGIARALGGVAVIVVLRSILSWLTEVVGMRAAARAKSELREGVLSALDTLGAGWLARHNSARLTTLLGHGLDALDDYFARYIPQLLLTALAVPVLLITVLSQDWLSAVILAVTLPIIPVFMVLVGLATRSVQRKQWNTLSRLSAQFLDVIGGLATLKIFGRERRQLTRMRDITDDYRGTTMAVLRVSFLSGFVLELFSSLSVALVAVSIGFRLVDGSLPLATGLFVLLLAPEVFQPLRQVGANFHAAAEGVEAAEDAFAILDEAAAAPIRPAHARELRGDLTLDEVTIRREGTVVVDGLSAVLRRGHVTAITGPSGVGKSSLLAAIAGVLPHEGAMRVDGVDVSGAPVAARDWLAWAPQDPSLQAGTVRSNVSLGDPAPNSAVAEQCLRLAAAGDIRLDTGVGVGGAGLSGGQAQRVGVARAYYRALTRGCSVVALDEPSSALDARTEHSLARGIRELAGHGIAVVLVSHREALVEWADETIRLDAGTAVPA</sequence>
<feature type="domain" description="ABC transmembrane type-1" evidence="9">
    <location>
        <begin position="20"/>
        <end position="302"/>
    </location>
</feature>
<dbReference type="Gene3D" id="3.40.50.300">
    <property type="entry name" value="P-loop containing nucleotide triphosphate hydrolases"/>
    <property type="match status" value="1"/>
</dbReference>
<name>A0A1H4QBW9_9MICO</name>
<evidence type="ECO:0000256" key="3">
    <source>
        <dbReference type="ARBA" id="ARBA00022741"/>
    </source>
</evidence>
<proteinExistence type="predicted"/>
<dbReference type="GO" id="GO:0042883">
    <property type="term" value="P:cysteine transport"/>
    <property type="evidence" value="ECO:0007669"/>
    <property type="project" value="InterPro"/>
</dbReference>
<evidence type="ECO:0000256" key="2">
    <source>
        <dbReference type="ARBA" id="ARBA00022692"/>
    </source>
</evidence>
<dbReference type="InterPro" id="IPR014216">
    <property type="entry name" value="ABC_transptr_CydD"/>
</dbReference>
<dbReference type="InterPro" id="IPR036640">
    <property type="entry name" value="ABC1_TM_sf"/>
</dbReference>
<accession>A0A1H4QBW9</accession>
<dbReference type="STRING" id="640635.SAMN04489806_2772"/>
<dbReference type="OrthoDB" id="9806127at2"/>
<dbReference type="InterPro" id="IPR039421">
    <property type="entry name" value="Type_1_exporter"/>
</dbReference>
<dbReference type="GO" id="GO:0005524">
    <property type="term" value="F:ATP binding"/>
    <property type="evidence" value="ECO:0007669"/>
    <property type="project" value="UniProtKB-KW"/>
</dbReference>